<proteinExistence type="predicted"/>
<evidence type="ECO:0000256" key="1">
    <source>
        <dbReference type="SAM" id="MobiDB-lite"/>
    </source>
</evidence>
<keyword evidence="3" id="KW-1185">Reference proteome</keyword>
<dbReference type="RefSeq" id="WP_268817797.1">
    <property type="nucleotide sequence ID" value="NZ_JBBMFN010000036.1"/>
</dbReference>
<dbReference type="Proteomes" id="UP001465426">
    <property type="component" value="Unassembled WGS sequence"/>
</dbReference>
<gene>
    <name evidence="2" type="ORF">WMO63_14580</name>
</gene>
<feature type="region of interest" description="Disordered" evidence="1">
    <location>
        <begin position="1"/>
        <end position="41"/>
    </location>
</feature>
<name>A0ABV1F0J0_9BACI</name>
<feature type="compositionally biased region" description="Polar residues" evidence="1">
    <location>
        <begin position="27"/>
        <end position="41"/>
    </location>
</feature>
<reference evidence="2 3" key="1">
    <citation type="submission" date="2024-03" db="EMBL/GenBank/DDBJ databases">
        <title>Human intestinal bacterial collection.</title>
        <authorList>
            <person name="Pauvert C."/>
            <person name="Hitch T.C.A."/>
            <person name="Clavel T."/>
        </authorList>
    </citation>
    <scope>NUCLEOTIDE SEQUENCE [LARGE SCALE GENOMIC DNA]</scope>
    <source>
        <strain evidence="2 3">CLA-SR-H024</strain>
    </source>
</reference>
<organism evidence="2 3">
    <name type="scientific">Niallia hominis</name>
    <dbReference type="NCBI Taxonomy" id="3133173"/>
    <lineage>
        <taxon>Bacteria</taxon>
        <taxon>Bacillati</taxon>
        <taxon>Bacillota</taxon>
        <taxon>Bacilli</taxon>
        <taxon>Bacillales</taxon>
        <taxon>Bacillaceae</taxon>
        <taxon>Niallia</taxon>
    </lineage>
</organism>
<feature type="compositionally biased region" description="Polar residues" evidence="1">
    <location>
        <begin position="9"/>
        <end position="20"/>
    </location>
</feature>
<sequence>MAKQKKSEVNNQWATANTEVTSKKQNKTATDNQWASTNKKQ</sequence>
<accession>A0ABV1F0J0</accession>
<dbReference type="EMBL" id="JBBMFN010000036">
    <property type="protein sequence ID" value="MEQ2466885.1"/>
    <property type="molecule type" value="Genomic_DNA"/>
</dbReference>
<evidence type="ECO:0000313" key="3">
    <source>
        <dbReference type="Proteomes" id="UP001465426"/>
    </source>
</evidence>
<comment type="caution">
    <text evidence="2">The sequence shown here is derived from an EMBL/GenBank/DDBJ whole genome shotgun (WGS) entry which is preliminary data.</text>
</comment>
<evidence type="ECO:0000313" key="2">
    <source>
        <dbReference type="EMBL" id="MEQ2466885.1"/>
    </source>
</evidence>
<protein>
    <submittedName>
        <fullName evidence="2">Uncharacterized protein</fullName>
    </submittedName>
</protein>